<evidence type="ECO:0000256" key="3">
    <source>
        <dbReference type="ARBA" id="ARBA00022729"/>
    </source>
</evidence>
<dbReference type="AlphaFoldDB" id="A0A1L5PGW7"/>
<protein>
    <submittedName>
        <fullName evidence="5">Spermidine/putrescine ABC transporter substrate-binding protein</fullName>
    </submittedName>
</protein>
<dbReference type="Gene3D" id="3.40.190.10">
    <property type="entry name" value="Periplasmic binding protein-like II"/>
    <property type="match status" value="2"/>
</dbReference>
<evidence type="ECO:0000256" key="2">
    <source>
        <dbReference type="ARBA" id="ARBA00022448"/>
    </source>
</evidence>
<dbReference type="Proteomes" id="UP000185109">
    <property type="component" value="Plasmid pRsp8C3c"/>
</dbReference>
<dbReference type="GO" id="GO:0042597">
    <property type="term" value="C:periplasmic space"/>
    <property type="evidence" value="ECO:0007669"/>
    <property type="project" value="UniProtKB-SubCell"/>
</dbReference>
<keyword evidence="4" id="KW-0574">Periplasm</keyword>
<keyword evidence="3" id="KW-0732">Signal</keyword>
<geneLocation type="plasmid" evidence="6">
    <name>prsp8c3c</name>
</geneLocation>
<dbReference type="InterPro" id="IPR001188">
    <property type="entry name" value="Sperm_putr-bd"/>
</dbReference>
<evidence type="ECO:0000256" key="4">
    <source>
        <dbReference type="ARBA" id="ARBA00022764"/>
    </source>
</evidence>
<dbReference type="PROSITE" id="PS51318">
    <property type="entry name" value="TAT"/>
    <property type="match status" value="1"/>
</dbReference>
<dbReference type="Pfam" id="PF10518">
    <property type="entry name" value="TAT_signal"/>
    <property type="match status" value="1"/>
</dbReference>
<dbReference type="InterPro" id="IPR019546">
    <property type="entry name" value="TAT_signal_bac_arc"/>
</dbReference>
<evidence type="ECO:0000256" key="1">
    <source>
        <dbReference type="ARBA" id="ARBA00004418"/>
    </source>
</evidence>
<dbReference type="InterPro" id="IPR006311">
    <property type="entry name" value="TAT_signal"/>
</dbReference>
<keyword evidence="2" id="KW-0813">Transport</keyword>
<dbReference type="PRINTS" id="PR00909">
    <property type="entry name" value="SPERMDNBNDNG"/>
</dbReference>
<proteinExistence type="predicted"/>
<dbReference type="PANTHER" id="PTHR30222:SF17">
    <property type="entry name" value="SPERMIDINE_PUTRESCINE-BINDING PERIPLASMIC PROTEIN"/>
    <property type="match status" value="1"/>
</dbReference>
<dbReference type="PANTHER" id="PTHR30222">
    <property type="entry name" value="SPERMIDINE/PUTRESCINE-BINDING PERIPLASMIC PROTEIN"/>
    <property type="match status" value="1"/>
</dbReference>
<dbReference type="SUPFAM" id="SSF53850">
    <property type="entry name" value="Periplasmic binding protein-like II"/>
    <property type="match status" value="1"/>
</dbReference>
<comment type="subcellular location">
    <subcellularLocation>
        <location evidence="1">Periplasm</location>
    </subcellularLocation>
</comment>
<organism evidence="5 6">
    <name type="scientific">Rhizobium etli 8C-3</name>
    <dbReference type="NCBI Taxonomy" id="538025"/>
    <lineage>
        <taxon>Bacteria</taxon>
        <taxon>Pseudomonadati</taxon>
        <taxon>Pseudomonadota</taxon>
        <taxon>Alphaproteobacteria</taxon>
        <taxon>Hyphomicrobiales</taxon>
        <taxon>Rhizobiaceae</taxon>
        <taxon>Rhizobium/Agrobacterium group</taxon>
        <taxon>Rhizobium</taxon>
    </lineage>
</organism>
<dbReference type="NCBIfam" id="TIGR01409">
    <property type="entry name" value="TAT_signal_seq"/>
    <property type="match status" value="1"/>
</dbReference>
<dbReference type="GO" id="GO:0015846">
    <property type="term" value="P:polyamine transport"/>
    <property type="evidence" value="ECO:0007669"/>
    <property type="project" value="InterPro"/>
</dbReference>
<name>A0A1L5PGW7_RHIET</name>
<accession>A0A1L5PGW7</accession>
<sequence>MTQKTSLESETSASATTTLSRRNFLRTTAAGAAATALGNFTIFSRQARAAEPLRVLCWPGYEERDVIGEFEDLYKTKVEFKIYIGGEQMLQFFAQTPPGTFDAIISDAEYVQKLKASKAIDAYKTDGFAELANYHPKFRDFSPTKGEAAGTVYGIPTRFSFYGISYNTDEMSAEEATDWNTLLDQKYAGKIGMFDWYLPNLGNASLAINPGNQTPYTISDDQLAKVKEFLTKLRPQIGMFGSSNQPIAQAMLAGDIVASPTGDLDIDLKLAGYDNFSSTIPKQGGIRWQEVACVCSASKNKDLALEWVKYMTSPKVQSKLVYTKAFKARGPNMKIVDYWDDEQKKLLSYVPDPQNPGKMLVETLIDRSMPRGLPTNQPEQAWIDIFNEFKTA</sequence>
<dbReference type="EMBL" id="CP017244">
    <property type="protein sequence ID" value="APO79487.1"/>
    <property type="molecule type" value="Genomic_DNA"/>
</dbReference>
<dbReference type="RefSeq" id="WP_074065203.1">
    <property type="nucleotide sequence ID" value="NZ_CP017244.1"/>
</dbReference>
<reference evidence="5 6" key="1">
    <citation type="submission" date="2016-09" db="EMBL/GenBank/DDBJ databases">
        <title>The complete genome sequences of Rhizobium gallicum, symbiovars gallicum and phaseoli, symbionts associated to common bean (Phaseolus vulgaris).</title>
        <authorList>
            <person name="Bustos P."/>
            <person name="Santamaria R.I."/>
            <person name="Perez-Carrascal O.M."/>
            <person name="Juarez S."/>
            <person name="Lozano L."/>
            <person name="Martinez-Flores I."/>
            <person name="Martinez-Romero E."/>
            <person name="Cevallos M."/>
            <person name="Romero D."/>
            <person name="Davila G."/>
            <person name="Gonzalez V."/>
        </authorList>
    </citation>
    <scope>NUCLEOTIDE SEQUENCE [LARGE SCALE GENOMIC DNA]</scope>
    <source>
        <strain evidence="5 6">8C-3</strain>
        <plasmid evidence="6">Plasmid prsp8c3c</plasmid>
    </source>
</reference>
<dbReference type="InterPro" id="IPR006059">
    <property type="entry name" value="SBP"/>
</dbReference>
<evidence type="ECO:0000313" key="6">
    <source>
        <dbReference type="Proteomes" id="UP000185109"/>
    </source>
</evidence>
<dbReference type="Pfam" id="PF13416">
    <property type="entry name" value="SBP_bac_8"/>
    <property type="match status" value="1"/>
</dbReference>
<gene>
    <name evidence="5" type="ORF">AM571_PC01756</name>
</gene>
<keyword evidence="5" id="KW-0614">Plasmid</keyword>
<evidence type="ECO:0000313" key="5">
    <source>
        <dbReference type="EMBL" id="APO79487.1"/>
    </source>
</evidence>
<dbReference type="GO" id="GO:0019808">
    <property type="term" value="F:polyamine binding"/>
    <property type="evidence" value="ECO:0007669"/>
    <property type="project" value="InterPro"/>
</dbReference>